<feature type="transmembrane region" description="Helical" evidence="5">
    <location>
        <begin position="321"/>
        <end position="344"/>
    </location>
</feature>
<feature type="transmembrane region" description="Helical" evidence="5">
    <location>
        <begin position="356"/>
        <end position="375"/>
    </location>
</feature>
<dbReference type="InterPro" id="IPR051337">
    <property type="entry name" value="OPA_Antiporter"/>
</dbReference>
<evidence type="ECO:0000256" key="1">
    <source>
        <dbReference type="ARBA" id="ARBA00004127"/>
    </source>
</evidence>
<feature type="transmembrane region" description="Helical" evidence="5">
    <location>
        <begin position="41"/>
        <end position="60"/>
    </location>
</feature>
<gene>
    <name evidence="7" type="ORF">ISS99_19060</name>
</gene>
<dbReference type="Pfam" id="PF07690">
    <property type="entry name" value="MFS_1"/>
    <property type="match status" value="1"/>
</dbReference>
<evidence type="ECO:0000256" key="3">
    <source>
        <dbReference type="ARBA" id="ARBA00022989"/>
    </source>
</evidence>
<name>A0ABS2KKE1_9GAMM</name>
<keyword evidence="8" id="KW-1185">Reference proteome</keyword>
<evidence type="ECO:0000256" key="2">
    <source>
        <dbReference type="ARBA" id="ARBA00022692"/>
    </source>
</evidence>
<proteinExistence type="predicted"/>
<evidence type="ECO:0000256" key="5">
    <source>
        <dbReference type="SAM" id="Phobius"/>
    </source>
</evidence>
<dbReference type="CDD" id="cd06174">
    <property type="entry name" value="MFS"/>
    <property type="match status" value="1"/>
</dbReference>
<reference evidence="7" key="1">
    <citation type="submission" date="2020-10" db="EMBL/GenBank/DDBJ databases">
        <title>Phylogeny of dyella-like bacteria.</title>
        <authorList>
            <person name="Fu J."/>
        </authorList>
    </citation>
    <scope>NUCLEOTIDE SEQUENCE</scope>
    <source>
        <strain evidence="7">DHON07</strain>
    </source>
</reference>
<feature type="transmembrane region" description="Helical" evidence="5">
    <location>
        <begin position="287"/>
        <end position="309"/>
    </location>
</feature>
<dbReference type="PANTHER" id="PTHR43826">
    <property type="entry name" value="GLUCOSE-6-PHOSPHATE EXCHANGER SLC37A4"/>
    <property type="match status" value="1"/>
</dbReference>
<feature type="domain" description="Major facilitator superfamily (MFS) profile" evidence="6">
    <location>
        <begin position="1"/>
        <end position="380"/>
    </location>
</feature>
<accession>A0ABS2KKE1</accession>
<dbReference type="Gene3D" id="1.20.1250.20">
    <property type="entry name" value="MFS general substrate transporter like domains"/>
    <property type="match status" value="2"/>
</dbReference>
<evidence type="ECO:0000313" key="7">
    <source>
        <dbReference type="EMBL" id="MBM7131628.1"/>
    </source>
</evidence>
<dbReference type="PROSITE" id="PS50850">
    <property type="entry name" value="MFS"/>
    <property type="match status" value="1"/>
</dbReference>
<dbReference type="InterPro" id="IPR020846">
    <property type="entry name" value="MFS_dom"/>
</dbReference>
<keyword evidence="3 5" id="KW-1133">Transmembrane helix</keyword>
<organism evidence="7 8">
    <name type="scientific">Dyella mobilis</name>
    <dbReference type="NCBI Taxonomy" id="1849582"/>
    <lineage>
        <taxon>Bacteria</taxon>
        <taxon>Pseudomonadati</taxon>
        <taxon>Pseudomonadota</taxon>
        <taxon>Gammaproteobacteria</taxon>
        <taxon>Lysobacterales</taxon>
        <taxon>Rhodanobacteraceae</taxon>
        <taxon>Dyella</taxon>
    </lineage>
</organism>
<feature type="transmembrane region" description="Helical" evidence="5">
    <location>
        <begin position="139"/>
        <end position="160"/>
    </location>
</feature>
<dbReference type="PANTHER" id="PTHR43826:SF3">
    <property type="entry name" value="GLUCOSE-6-PHOSPHATE EXCHANGER SLC37A4"/>
    <property type="match status" value="1"/>
</dbReference>
<comment type="caution">
    <text evidence="7">The sequence shown here is derived from an EMBL/GenBank/DDBJ whole genome shotgun (WGS) entry which is preliminary data.</text>
</comment>
<evidence type="ECO:0000259" key="6">
    <source>
        <dbReference type="PROSITE" id="PS50850"/>
    </source>
</evidence>
<feature type="transmembrane region" description="Helical" evidence="5">
    <location>
        <begin position="107"/>
        <end position="127"/>
    </location>
</feature>
<evidence type="ECO:0000256" key="4">
    <source>
        <dbReference type="ARBA" id="ARBA00023136"/>
    </source>
</evidence>
<evidence type="ECO:0000313" key="8">
    <source>
        <dbReference type="Proteomes" id="UP001430193"/>
    </source>
</evidence>
<feature type="transmembrane region" description="Helical" evidence="5">
    <location>
        <begin position="12"/>
        <end position="34"/>
    </location>
</feature>
<dbReference type="SUPFAM" id="SSF103473">
    <property type="entry name" value="MFS general substrate transporter"/>
    <property type="match status" value="1"/>
</dbReference>
<comment type="subcellular location">
    <subcellularLocation>
        <location evidence="1">Endomembrane system</location>
        <topology evidence="1">Multi-pass membrane protein</topology>
    </subcellularLocation>
</comment>
<keyword evidence="4 5" id="KW-0472">Membrane</keyword>
<feature type="transmembrane region" description="Helical" evidence="5">
    <location>
        <begin position="188"/>
        <end position="209"/>
    </location>
</feature>
<dbReference type="Proteomes" id="UP001430193">
    <property type="component" value="Unassembled WGS sequence"/>
</dbReference>
<dbReference type="InterPro" id="IPR011701">
    <property type="entry name" value="MFS"/>
</dbReference>
<keyword evidence="2 5" id="KW-0812">Transmembrane</keyword>
<protein>
    <submittedName>
        <fullName evidence="7">MFS transporter</fullName>
    </submittedName>
</protein>
<sequence length="385" mass="42037">MIEALAINNEQLGYLYSILGAAFMISYLPSGWLADRMAPRILISISLLGTGLLAMWYATLPSFHHLLLIFCGFGVTTGLTFWAALLKRVKLLASKKEQGRFFGVLDGGRGLIEALLATVAISLFAHLTQDRGQTLGEGFQQVIHLYAYTCLALGVVLGLLRDPRQADAEKVEEKTASKGNLLRDLKQLASLPELWLITAIVFCGYHFFWATYSFSAYLEQGNLGLTATMAGVITTIKLWMRPIGGIGGGWLGDRFSNLRVLTWALVLAGVGMLGLITLPMLRIVPLVIVLVVFIGLMTYAIRGLYWAVLDQCPIPERITGLAIGIISVVGYSPDVLLPLINGWITQAVPGMLGYQIYFTYVLVMGSLGVVAALALKKRIAKRIRA</sequence>
<feature type="transmembrane region" description="Helical" evidence="5">
    <location>
        <begin position="260"/>
        <end position="281"/>
    </location>
</feature>
<feature type="transmembrane region" description="Helical" evidence="5">
    <location>
        <begin position="66"/>
        <end position="86"/>
    </location>
</feature>
<dbReference type="InterPro" id="IPR036259">
    <property type="entry name" value="MFS_trans_sf"/>
</dbReference>
<dbReference type="EMBL" id="JADIKF010000040">
    <property type="protein sequence ID" value="MBM7131628.1"/>
    <property type="molecule type" value="Genomic_DNA"/>
</dbReference>